<keyword evidence="4 5" id="KW-0472">Membrane</keyword>
<dbReference type="SUPFAM" id="SSF144083">
    <property type="entry name" value="Magnesium transport protein CorA, transmembrane region"/>
    <property type="match status" value="1"/>
</dbReference>
<evidence type="ECO:0000256" key="5">
    <source>
        <dbReference type="SAM" id="Phobius"/>
    </source>
</evidence>
<dbReference type="InterPro" id="IPR002523">
    <property type="entry name" value="MgTranspt_CorA/ZnTranspt_ZntB"/>
</dbReference>
<dbReference type="GeneID" id="25330140"/>
<feature type="transmembrane region" description="Helical" evidence="5">
    <location>
        <begin position="323"/>
        <end position="345"/>
    </location>
</feature>
<keyword evidence="3 5" id="KW-1133">Transmembrane helix</keyword>
<name>A0A0D2CRJ7_9EURO</name>
<dbReference type="EMBL" id="KN847321">
    <property type="protein sequence ID" value="KIW52602.1"/>
    <property type="molecule type" value="Genomic_DNA"/>
</dbReference>
<feature type="transmembrane region" description="Helical" evidence="5">
    <location>
        <begin position="365"/>
        <end position="385"/>
    </location>
</feature>
<dbReference type="STRING" id="348802.A0A0D2CRJ7"/>
<dbReference type="Proteomes" id="UP000054342">
    <property type="component" value="Unassembled WGS sequence"/>
</dbReference>
<evidence type="ECO:0000256" key="1">
    <source>
        <dbReference type="ARBA" id="ARBA00004141"/>
    </source>
</evidence>
<keyword evidence="2 5" id="KW-0812">Transmembrane</keyword>
<evidence type="ECO:0000256" key="2">
    <source>
        <dbReference type="ARBA" id="ARBA00022692"/>
    </source>
</evidence>
<sequence>MLTITAMQKPVTIEVRRKVNGKFLPPQWPDVQTFFQTPPQDGIQIVFAELNPSAGDTGSFTVPMTTDWAYPSELWEPYCWESNGYAGSGHHIHQDGIKVIKTSWFKFLVKQLNDDSLHPRRGDEWYRYKWYEMCFYVYAVSDGTAVVFCIDTPPMFREELMSALAANKCGPPTDASALFQASILAEVVKLYNTSIWSLRDSVRKLEKDRDISGIARDRHFNFARLHDLARHVIHTCEIVAVACDSVTEMIGDAGNNPTGSCDCSNGNSQAAKLACPHSEMAFSLRLLRNFRRRSEALKARLTNEINLGFNLVVQQDSDSMKTIALVTLAFLPATFVSTIFSMSFFSLQFNEDTGDQDWIVSHRLWIYWALAVPLTILTLICWTYGQRTKSMTSLKNRHMKQS</sequence>
<evidence type="ECO:0000256" key="4">
    <source>
        <dbReference type="ARBA" id="ARBA00023136"/>
    </source>
</evidence>
<comment type="subcellular location">
    <subcellularLocation>
        <location evidence="1">Membrane</location>
        <topology evidence="1">Multi-pass membrane protein</topology>
    </subcellularLocation>
</comment>
<organism evidence="6 7">
    <name type="scientific">Exophiala xenobiotica</name>
    <dbReference type="NCBI Taxonomy" id="348802"/>
    <lineage>
        <taxon>Eukaryota</taxon>
        <taxon>Fungi</taxon>
        <taxon>Dikarya</taxon>
        <taxon>Ascomycota</taxon>
        <taxon>Pezizomycotina</taxon>
        <taxon>Eurotiomycetes</taxon>
        <taxon>Chaetothyriomycetidae</taxon>
        <taxon>Chaetothyriales</taxon>
        <taxon>Herpotrichiellaceae</taxon>
        <taxon>Exophiala</taxon>
    </lineage>
</organism>
<dbReference type="Pfam" id="PF01544">
    <property type="entry name" value="CorA"/>
    <property type="match status" value="1"/>
</dbReference>
<accession>A0A0D2CRJ7</accession>
<dbReference type="RefSeq" id="XP_013313186.1">
    <property type="nucleotide sequence ID" value="XM_013457732.1"/>
</dbReference>
<evidence type="ECO:0000313" key="6">
    <source>
        <dbReference type="EMBL" id="KIW52602.1"/>
    </source>
</evidence>
<evidence type="ECO:0000313" key="7">
    <source>
        <dbReference type="Proteomes" id="UP000054342"/>
    </source>
</evidence>
<protein>
    <submittedName>
        <fullName evidence="6">Uncharacterized protein</fullName>
    </submittedName>
</protein>
<dbReference type="OrthoDB" id="5207033at2759"/>
<proteinExistence type="predicted"/>
<evidence type="ECO:0000256" key="3">
    <source>
        <dbReference type="ARBA" id="ARBA00022989"/>
    </source>
</evidence>
<dbReference type="GO" id="GO:0016020">
    <property type="term" value="C:membrane"/>
    <property type="evidence" value="ECO:0007669"/>
    <property type="project" value="UniProtKB-SubCell"/>
</dbReference>
<dbReference type="Gene3D" id="1.20.58.340">
    <property type="entry name" value="Magnesium transport protein CorA, transmembrane region"/>
    <property type="match status" value="1"/>
</dbReference>
<dbReference type="HOGENOM" id="CLU_041307_0_0_1"/>
<keyword evidence="7" id="KW-1185">Reference proteome</keyword>
<dbReference type="AlphaFoldDB" id="A0A0D2CRJ7"/>
<reference evidence="6 7" key="1">
    <citation type="submission" date="2015-01" db="EMBL/GenBank/DDBJ databases">
        <title>The Genome Sequence of Exophiala xenobiotica CBS118157.</title>
        <authorList>
            <consortium name="The Broad Institute Genomics Platform"/>
            <person name="Cuomo C."/>
            <person name="de Hoog S."/>
            <person name="Gorbushina A."/>
            <person name="Stielow B."/>
            <person name="Teixiera M."/>
            <person name="Abouelleil A."/>
            <person name="Chapman S.B."/>
            <person name="Priest M."/>
            <person name="Young S.K."/>
            <person name="Wortman J."/>
            <person name="Nusbaum C."/>
            <person name="Birren B."/>
        </authorList>
    </citation>
    <scope>NUCLEOTIDE SEQUENCE [LARGE SCALE GENOMIC DNA]</scope>
    <source>
        <strain evidence="6 7">CBS 118157</strain>
    </source>
</reference>
<dbReference type="InterPro" id="IPR045863">
    <property type="entry name" value="CorA_TM1_TM2"/>
</dbReference>
<gene>
    <name evidence="6" type="ORF">PV05_08232</name>
</gene>